<sequence>MKQNNCLLCLKNILVSPSFGCTFHSSLYIHILIHIRAD</sequence>
<proteinExistence type="predicted"/>
<accession>A0ABN9GN43</accession>
<evidence type="ECO:0000313" key="2">
    <source>
        <dbReference type="Proteomes" id="UP001162483"/>
    </source>
</evidence>
<keyword evidence="2" id="KW-1185">Reference proteome</keyword>
<reference evidence="1" key="1">
    <citation type="submission" date="2023-05" db="EMBL/GenBank/DDBJ databases">
        <authorList>
            <person name="Stuckert A."/>
        </authorList>
    </citation>
    <scope>NUCLEOTIDE SEQUENCE</scope>
</reference>
<organism evidence="1 2">
    <name type="scientific">Staurois parvus</name>
    <dbReference type="NCBI Taxonomy" id="386267"/>
    <lineage>
        <taxon>Eukaryota</taxon>
        <taxon>Metazoa</taxon>
        <taxon>Chordata</taxon>
        <taxon>Craniata</taxon>
        <taxon>Vertebrata</taxon>
        <taxon>Euteleostomi</taxon>
        <taxon>Amphibia</taxon>
        <taxon>Batrachia</taxon>
        <taxon>Anura</taxon>
        <taxon>Neobatrachia</taxon>
        <taxon>Ranoidea</taxon>
        <taxon>Ranidae</taxon>
        <taxon>Staurois</taxon>
    </lineage>
</organism>
<protein>
    <submittedName>
        <fullName evidence="1">Uncharacterized protein</fullName>
    </submittedName>
</protein>
<comment type="caution">
    <text evidence="1">The sequence shown here is derived from an EMBL/GenBank/DDBJ whole genome shotgun (WGS) entry which is preliminary data.</text>
</comment>
<gene>
    <name evidence="1" type="ORF">SPARVUS_LOCUS14396919</name>
</gene>
<evidence type="ECO:0000313" key="1">
    <source>
        <dbReference type="EMBL" id="CAI9610294.1"/>
    </source>
</evidence>
<dbReference type="Proteomes" id="UP001162483">
    <property type="component" value="Unassembled WGS sequence"/>
</dbReference>
<name>A0ABN9GN43_9NEOB</name>
<dbReference type="EMBL" id="CATNWA010018917">
    <property type="protein sequence ID" value="CAI9610294.1"/>
    <property type="molecule type" value="Genomic_DNA"/>
</dbReference>